<comment type="caution">
    <text evidence="9">The sequence shown here is derived from an EMBL/GenBank/DDBJ whole genome shotgun (WGS) entry which is preliminary data.</text>
</comment>
<dbReference type="InterPro" id="IPR039425">
    <property type="entry name" value="RNA_pol_sigma-70-like"/>
</dbReference>
<feature type="domain" description="RNA polymerase sigma factor 70 region 4 type 2" evidence="7">
    <location>
        <begin position="106"/>
        <end position="155"/>
    </location>
</feature>
<keyword evidence="2" id="KW-0805">Transcription regulation</keyword>
<evidence type="ECO:0000256" key="5">
    <source>
        <dbReference type="ARBA" id="ARBA00023163"/>
    </source>
</evidence>
<dbReference type="CDD" id="cd06171">
    <property type="entry name" value="Sigma70_r4"/>
    <property type="match status" value="1"/>
</dbReference>
<accession>A0A174RPW2</accession>
<dbReference type="InterPro" id="IPR013249">
    <property type="entry name" value="RNA_pol_sigma70_r4_t2"/>
</dbReference>
<dbReference type="OrthoDB" id="9795666at2"/>
<dbReference type="InterPro" id="IPR014284">
    <property type="entry name" value="RNA_pol_sigma-70_dom"/>
</dbReference>
<evidence type="ECO:0000313" key="8">
    <source>
        <dbReference type="EMBL" id="GKH02988.1"/>
    </source>
</evidence>
<evidence type="ECO:0000313" key="10">
    <source>
        <dbReference type="Proteomes" id="UP000434223"/>
    </source>
</evidence>
<evidence type="ECO:0000313" key="9">
    <source>
        <dbReference type="EMBL" id="MUB64112.1"/>
    </source>
</evidence>
<dbReference type="AlphaFoldDB" id="A0A174RPW2"/>
<dbReference type="GeneID" id="93149217"/>
<evidence type="ECO:0000256" key="4">
    <source>
        <dbReference type="ARBA" id="ARBA00023125"/>
    </source>
</evidence>
<keyword evidence="4" id="KW-0238">DNA-binding</keyword>
<dbReference type="InterPro" id="IPR036388">
    <property type="entry name" value="WH-like_DNA-bd_sf"/>
</dbReference>
<dbReference type="GO" id="GO:0016987">
    <property type="term" value="F:sigma factor activity"/>
    <property type="evidence" value="ECO:0007669"/>
    <property type="project" value="UniProtKB-KW"/>
</dbReference>
<sequence>MGVRFEEVYQRQKHAVYGYLSYMTKDEDTAEDLAQETFLKVYLGLKGFKGDCSEKTWCLTIARNTFLSFARKKQPVLLEEGDMERLEAGYERGPEEKLLEEEKAKLIREVLSSLNADDRTIILLRDYEKMTYAEIARVTGLSETVVKVRLHRARLRYRSRYEQRGGDGCGM</sequence>
<dbReference type="InterPro" id="IPR013324">
    <property type="entry name" value="RNA_pol_sigma_r3/r4-like"/>
</dbReference>
<dbReference type="Gene3D" id="1.10.10.10">
    <property type="entry name" value="Winged helix-like DNA-binding domain superfamily/Winged helix DNA-binding domain"/>
    <property type="match status" value="1"/>
</dbReference>
<dbReference type="SUPFAM" id="SSF88946">
    <property type="entry name" value="Sigma2 domain of RNA polymerase sigma factors"/>
    <property type="match status" value="1"/>
</dbReference>
<dbReference type="PANTHER" id="PTHR43133:SF8">
    <property type="entry name" value="RNA POLYMERASE SIGMA FACTOR HI_1459-RELATED"/>
    <property type="match status" value="1"/>
</dbReference>
<protein>
    <submittedName>
        <fullName evidence="8">RNA polymerase subunit sigma</fullName>
    </submittedName>
    <submittedName>
        <fullName evidence="9">Sigma-70 family RNA polymerase sigma factor</fullName>
    </submittedName>
</protein>
<dbReference type="EMBL" id="WNME01000008">
    <property type="protein sequence ID" value="MUB64112.1"/>
    <property type="molecule type" value="Genomic_DNA"/>
</dbReference>
<evidence type="ECO:0000259" key="7">
    <source>
        <dbReference type="Pfam" id="PF08281"/>
    </source>
</evidence>
<reference evidence="9 10" key="1">
    <citation type="submission" date="2019-09" db="EMBL/GenBank/DDBJ databases">
        <title>Draft genome sequencing of Hungatella hathewayi 123Y-2.</title>
        <authorList>
            <person name="Lv Q."/>
            <person name="Li S."/>
        </authorList>
    </citation>
    <scope>NUCLEOTIDE SEQUENCE [LARGE SCALE GENOMIC DNA]</scope>
    <source>
        <strain evidence="9 10">123Y-2</strain>
    </source>
</reference>
<dbReference type="InterPro" id="IPR013325">
    <property type="entry name" value="RNA_pol_sigma_r2"/>
</dbReference>
<keyword evidence="5" id="KW-0804">Transcription</keyword>
<dbReference type="EMBL" id="BQNJ01000002">
    <property type="protein sequence ID" value="GKH02988.1"/>
    <property type="molecule type" value="Genomic_DNA"/>
</dbReference>
<dbReference type="Proteomes" id="UP001055091">
    <property type="component" value="Unassembled WGS sequence"/>
</dbReference>
<dbReference type="Proteomes" id="UP000434223">
    <property type="component" value="Unassembled WGS sequence"/>
</dbReference>
<gene>
    <name evidence="8" type="ORF">CE91St55_49690</name>
    <name evidence="9" type="ORF">GNE07_13705</name>
</gene>
<dbReference type="PANTHER" id="PTHR43133">
    <property type="entry name" value="RNA POLYMERASE ECF-TYPE SIGMA FACTO"/>
    <property type="match status" value="1"/>
</dbReference>
<comment type="similarity">
    <text evidence="1">Belongs to the sigma-70 factor family. ECF subfamily.</text>
</comment>
<dbReference type="InterPro" id="IPR007627">
    <property type="entry name" value="RNA_pol_sigma70_r2"/>
</dbReference>
<reference evidence="8" key="2">
    <citation type="submission" date="2022-01" db="EMBL/GenBank/DDBJ databases">
        <title>Novel bile acid biosynthetic pathways are enriched in the microbiome of centenarians.</title>
        <authorList>
            <person name="Sato Y."/>
            <person name="Atarashi K."/>
            <person name="Plichta R.D."/>
            <person name="Arai Y."/>
            <person name="Sasajima S."/>
            <person name="Kearney M.S."/>
            <person name="Suda W."/>
            <person name="Takeshita K."/>
            <person name="Sasaki T."/>
            <person name="Okamoto S."/>
            <person name="Skelly N.A."/>
            <person name="Okamura Y."/>
            <person name="Vlamakis H."/>
            <person name="Li Y."/>
            <person name="Tanoue T."/>
            <person name="Takei H."/>
            <person name="Nittono H."/>
            <person name="Narushima S."/>
            <person name="Irie J."/>
            <person name="Itoh H."/>
            <person name="Moriya K."/>
            <person name="Sugiura Y."/>
            <person name="Suematsu M."/>
            <person name="Moritoki N."/>
            <person name="Shibata S."/>
            <person name="Littman R.D."/>
            <person name="Fischbach A.M."/>
            <person name="Uwamino Y."/>
            <person name="Inoue T."/>
            <person name="Honda A."/>
            <person name="Hattori M."/>
            <person name="Murai T."/>
            <person name="Xavier J.R."/>
            <person name="Hirose N."/>
            <person name="Honda K."/>
        </authorList>
    </citation>
    <scope>NUCLEOTIDE SEQUENCE</scope>
    <source>
        <strain evidence="8">CE91-St55</strain>
    </source>
</reference>
<evidence type="ECO:0000256" key="3">
    <source>
        <dbReference type="ARBA" id="ARBA00023082"/>
    </source>
</evidence>
<evidence type="ECO:0000259" key="6">
    <source>
        <dbReference type="Pfam" id="PF04542"/>
    </source>
</evidence>
<dbReference type="GO" id="GO:0006352">
    <property type="term" value="P:DNA-templated transcription initiation"/>
    <property type="evidence" value="ECO:0007669"/>
    <property type="project" value="InterPro"/>
</dbReference>
<proteinExistence type="inferred from homology"/>
<dbReference type="RefSeq" id="WP_006776158.1">
    <property type="nucleotide sequence ID" value="NZ_BQNJ01000002.1"/>
</dbReference>
<feature type="domain" description="RNA polymerase sigma-70 region 2" evidence="6">
    <location>
        <begin position="9"/>
        <end position="74"/>
    </location>
</feature>
<dbReference type="Pfam" id="PF08281">
    <property type="entry name" value="Sigma70_r4_2"/>
    <property type="match status" value="1"/>
</dbReference>
<keyword evidence="3" id="KW-0731">Sigma factor</keyword>
<evidence type="ECO:0000256" key="1">
    <source>
        <dbReference type="ARBA" id="ARBA00010641"/>
    </source>
</evidence>
<evidence type="ECO:0000256" key="2">
    <source>
        <dbReference type="ARBA" id="ARBA00023015"/>
    </source>
</evidence>
<dbReference type="Pfam" id="PF04542">
    <property type="entry name" value="Sigma70_r2"/>
    <property type="match status" value="1"/>
</dbReference>
<dbReference type="GO" id="GO:0003677">
    <property type="term" value="F:DNA binding"/>
    <property type="evidence" value="ECO:0007669"/>
    <property type="project" value="UniProtKB-KW"/>
</dbReference>
<dbReference type="Gene3D" id="1.10.1740.10">
    <property type="match status" value="1"/>
</dbReference>
<organism evidence="9 10">
    <name type="scientific">Hungatella hathewayi</name>
    <dbReference type="NCBI Taxonomy" id="154046"/>
    <lineage>
        <taxon>Bacteria</taxon>
        <taxon>Bacillati</taxon>
        <taxon>Bacillota</taxon>
        <taxon>Clostridia</taxon>
        <taxon>Lachnospirales</taxon>
        <taxon>Lachnospiraceae</taxon>
        <taxon>Hungatella</taxon>
    </lineage>
</organism>
<dbReference type="NCBIfam" id="TIGR02937">
    <property type="entry name" value="sigma70-ECF"/>
    <property type="match status" value="1"/>
</dbReference>
<dbReference type="SUPFAM" id="SSF88659">
    <property type="entry name" value="Sigma3 and sigma4 domains of RNA polymerase sigma factors"/>
    <property type="match status" value="1"/>
</dbReference>
<name>A0A174RPW2_9FIRM</name>